<dbReference type="GeneID" id="65102409"/>
<accession>A0A1W5RYH2</accession>
<organism evidence="2 3">
    <name type="scientific">Yerba mate chlorosis-associated virus</name>
    <dbReference type="NCBI Taxonomy" id="2487100"/>
    <lineage>
        <taxon>Viruses</taxon>
        <taxon>Riboviria</taxon>
        <taxon>Orthornavirae</taxon>
        <taxon>Negarnaviricota</taxon>
        <taxon>Haploviricotina</taxon>
        <taxon>Monjiviricetes</taxon>
        <taxon>Mononegavirales</taxon>
        <taxon>Rhabdoviridae</taxon>
        <taxon>Betarhabdovirinae</taxon>
        <taxon>Betacytorhabdovirus</taxon>
        <taxon>Betacytorhabdovirus flaviyerbamate</taxon>
        <taxon>Cytorhabdovirus flaviyerbamate</taxon>
    </lineage>
</organism>
<evidence type="ECO:0000256" key="1">
    <source>
        <dbReference type="SAM" id="MobiDB-lite"/>
    </source>
</evidence>
<sequence>MSNGFEFKKIEGKLDYSGVQHMSSALDDDNMFADKNVSLENKEEGTKTAEIVVTQNIPAASKEKNSPFLKALSKKTEDNTGKSGEVEESKTPKDTDKAKETKSVKSLKENLKSRLEDHLGRSSNNSKEENKDSKAVEKTKKNLSKDLNKVLEEDEEIEDESEELFSPEEIRDCLDLFCNKLGVDGESAWYNHFVASLNINGAVFSSEIESWVSAIKHERATASHRAIKEILTNLNTQVVRLTAQVKALSDTNGSLAKQNESLLNMVDSMRKNQEEWLNTQLELRQGAIRGGYQKEKGKLTEEMSDENASSGSYYLDETDDETSELLVSHFLTLLKINSTQIQDPRVRMAVRSLFPMKILVAACEHGIREADKPKALEKLKEWILNN</sequence>
<dbReference type="KEGG" id="vg:65102409"/>
<feature type="region of interest" description="Disordered" evidence="1">
    <location>
        <begin position="38"/>
        <end position="139"/>
    </location>
</feature>
<evidence type="ECO:0000313" key="2">
    <source>
        <dbReference type="EMBL" id="ARA91088.1"/>
    </source>
</evidence>
<feature type="compositionally biased region" description="Basic and acidic residues" evidence="1">
    <location>
        <begin position="74"/>
        <end position="139"/>
    </location>
</feature>
<dbReference type="RefSeq" id="YP_010087159.1">
    <property type="nucleotide sequence ID" value="NC_055505.1"/>
</dbReference>
<proteinExistence type="predicted"/>
<keyword evidence="3" id="KW-1185">Reference proteome</keyword>
<protein>
    <submittedName>
        <fullName evidence="2">Phosphoprotein</fullName>
    </submittedName>
</protein>
<dbReference type="EMBL" id="KY366322">
    <property type="protein sequence ID" value="ARA91088.1"/>
    <property type="molecule type" value="Viral_cRNA"/>
</dbReference>
<dbReference type="Proteomes" id="UP000502619">
    <property type="component" value="Segment"/>
</dbReference>
<reference evidence="2 3" key="1">
    <citation type="journal article" date="2017" name="Arch. Virol.">
        <title>Molecular characterization of yerba mate chlorosis-associated virus, a putative cytorhabdovirus infecting yerba mate (Ilex paraguariensis).</title>
        <authorList>
            <person name="Bejerman N."/>
            <person name="de Breuil S."/>
            <person name="Debat H."/>
            <person name="Miretti M."/>
            <person name="Badaracco A."/>
            <person name="Nome C."/>
        </authorList>
    </citation>
    <scope>NUCLEOTIDE SEQUENCE [LARGE SCALE GENOMIC DNA]</scope>
    <source>
        <strain evidence="2">Montecarlo</strain>
    </source>
</reference>
<name>A0A1W5RYH2_9RHAB</name>
<evidence type="ECO:0000313" key="3">
    <source>
        <dbReference type="Proteomes" id="UP000502619"/>
    </source>
</evidence>